<evidence type="ECO:0000313" key="1">
    <source>
        <dbReference type="EMBL" id="PSW09087.1"/>
    </source>
</evidence>
<dbReference type="AlphaFoldDB" id="A0A2T3N7T0"/>
<protein>
    <submittedName>
        <fullName evidence="1">Uncharacterized protein</fullName>
    </submittedName>
</protein>
<dbReference type="RefSeq" id="WP_107272671.1">
    <property type="nucleotide sequence ID" value="NZ_PYMA01000035.1"/>
</dbReference>
<dbReference type="EMBL" id="PYMA01000035">
    <property type="protein sequence ID" value="PSW09087.1"/>
    <property type="molecule type" value="Genomic_DNA"/>
</dbReference>
<evidence type="ECO:0000313" key="2">
    <source>
        <dbReference type="Proteomes" id="UP000241771"/>
    </source>
</evidence>
<gene>
    <name evidence="1" type="ORF">C9I98_26135</name>
</gene>
<reference evidence="1 2" key="1">
    <citation type="submission" date="2018-01" db="EMBL/GenBank/DDBJ databases">
        <title>Whole genome sequencing of Histamine producing bacteria.</title>
        <authorList>
            <person name="Butler K."/>
        </authorList>
    </citation>
    <scope>NUCLEOTIDE SEQUENCE [LARGE SCALE GENOMIC DNA]</scope>
    <source>
        <strain evidence="1 2">DSM 100436</strain>
    </source>
</reference>
<comment type="caution">
    <text evidence="1">The sequence shown here is derived from an EMBL/GenBank/DDBJ whole genome shotgun (WGS) entry which is preliminary data.</text>
</comment>
<dbReference type="Proteomes" id="UP000241771">
    <property type="component" value="Unassembled WGS sequence"/>
</dbReference>
<proteinExistence type="predicted"/>
<sequence>MICLDTNAANLLTFEFWNERADIIMAVVAVLALMLTLQQLRSGRQESRRATAYATYQEYLKNCADNPKFAYGNKNDIVSNGVTHEKYPWFVSQMLFTFEQVLETSKSDKQWRTAIQSQLEKHAWYLQGSNTVKREEWSKDLMTLIKEVI</sequence>
<keyword evidence="2" id="KW-1185">Reference proteome</keyword>
<accession>A0A2T3N7T0</accession>
<name>A0A2T3N7T0_9GAMM</name>
<organism evidence="1 2">
    <name type="scientific">Photobacterium sanctipauli</name>
    <dbReference type="NCBI Taxonomy" id="1342794"/>
    <lineage>
        <taxon>Bacteria</taxon>
        <taxon>Pseudomonadati</taxon>
        <taxon>Pseudomonadota</taxon>
        <taxon>Gammaproteobacteria</taxon>
        <taxon>Vibrionales</taxon>
        <taxon>Vibrionaceae</taxon>
        <taxon>Photobacterium</taxon>
    </lineage>
</organism>